<dbReference type="FunFam" id="1.10.287.370:FF:000004">
    <property type="entry name" value="Probable prefoldin subunit 5"/>
    <property type="match status" value="1"/>
</dbReference>
<dbReference type="InterPro" id="IPR011599">
    <property type="entry name" value="PFD_alpha_archaea"/>
</dbReference>
<dbReference type="GO" id="GO:0005737">
    <property type="term" value="C:cytoplasm"/>
    <property type="evidence" value="ECO:0007669"/>
    <property type="project" value="TreeGrafter"/>
</dbReference>
<dbReference type="GO" id="GO:0006457">
    <property type="term" value="P:protein folding"/>
    <property type="evidence" value="ECO:0007669"/>
    <property type="project" value="InterPro"/>
</dbReference>
<protein>
    <submittedName>
        <fullName evidence="4">Prefoldin subunit 5</fullName>
    </submittedName>
</protein>
<dbReference type="NCBIfam" id="TIGR00293">
    <property type="entry name" value="prefoldin subunit alpha"/>
    <property type="match status" value="1"/>
</dbReference>
<organism evidence="4 5">
    <name type="scientific">Acrodontium crateriforme</name>
    <dbReference type="NCBI Taxonomy" id="150365"/>
    <lineage>
        <taxon>Eukaryota</taxon>
        <taxon>Fungi</taxon>
        <taxon>Dikarya</taxon>
        <taxon>Ascomycota</taxon>
        <taxon>Pezizomycotina</taxon>
        <taxon>Dothideomycetes</taxon>
        <taxon>Dothideomycetidae</taxon>
        <taxon>Mycosphaerellales</taxon>
        <taxon>Teratosphaeriaceae</taxon>
        <taxon>Acrodontium</taxon>
    </lineage>
</organism>
<dbReference type="Pfam" id="PF02996">
    <property type="entry name" value="Prefoldin"/>
    <property type="match status" value="1"/>
</dbReference>
<evidence type="ECO:0000256" key="3">
    <source>
        <dbReference type="SAM" id="Coils"/>
    </source>
</evidence>
<sequence length="159" mass="17111">MASGEKGGQIDLGSLSSQQLSQVKKQLDEEVEHLTNSYGNLRGAQHQFRQCISSIASGVAESTKGKPLLVPLTPSLYVPGELSDTEHVIVDIGTGFYVEKTTQDAVKFYNGKIEELGKNIKDLENIVNGKTNNLRVVEEVLRQKVLASSQGPQGGAQAS</sequence>
<dbReference type="CDD" id="cd23157">
    <property type="entry name" value="Prefoldin_5"/>
    <property type="match status" value="1"/>
</dbReference>
<comment type="similarity">
    <text evidence="1">Belongs to the prefoldin subunit alpha family.</text>
</comment>
<evidence type="ECO:0000313" key="4">
    <source>
        <dbReference type="EMBL" id="WPG99490.1"/>
    </source>
</evidence>
<dbReference type="GO" id="GO:0051082">
    <property type="term" value="F:unfolded protein binding"/>
    <property type="evidence" value="ECO:0007669"/>
    <property type="project" value="InterPro"/>
</dbReference>
<accession>A0AAQ3R8G3</accession>
<proteinExistence type="inferred from homology"/>
<dbReference type="GO" id="GO:1990114">
    <property type="term" value="P:RNA polymerase II core complex assembly"/>
    <property type="evidence" value="ECO:0007669"/>
    <property type="project" value="TreeGrafter"/>
</dbReference>
<dbReference type="GO" id="GO:0016272">
    <property type="term" value="C:prefoldin complex"/>
    <property type="evidence" value="ECO:0007669"/>
    <property type="project" value="InterPro"/>
</dbReference>
<keyword evidence="5" id="KW-1185">Reference proteome</keyword>
<name>A0AAQ3R8G3_9PEZI</name>
<dbReference type="InterPro" id="IPR009053">
    <property type="entry name" value="Prefoldin"/>
</dbReference>
<dbReference type="Gene3D" id="1.10.287.370">
    <property type="match status" value="1"/>
</dbReference>
<evidence type="ECO:0000256" key="2">
    <source>
        <dbReference type="ARBA" id="ARBA00023186"/>
    </source>
</evidence>
<evidence type="ECO:0000256" key="1">
    <source>
        <dbReference type="ARBA" id="ARBA00010048"/>
    </source>
</evidence>
<keyword evidence="3" id="KW-0175">Coiled coil</keyword>
<dbReference type="EMBL" id="CP138582">
    <property type="protein sequence ID" value="WPG99490.1"/>
    <property type="molecule type" value="Genomic_DNA"/>
</dbReference>
<dbReference type="GO" id="GO:1990115">
    <property type="term" value="P:RNA polymerase III assembly"/>
    <property type="evidence" value="ECO:0007669"/>
    <property type="project" value="TreeGrafter"/>
</dbReference>
<evidence type="ECO:0000313" key="5">
    <source>
        <dbReference type="Proteomes" id="UP001303373"/>
    </source>
</evidence>
<dbReference type="SUPFAM" id="SSF46579">
    <property type="entry name" value="Prefoldin"/>
    <property type="match status" value="1"/>
</dbReference>
<feature type="coiled-coil region" evidence="3">
    <location>
        <begin position="106"/>
        <end position="133"/>
    </location>
</feature>
<dbReference type="Proteomes" id="UP001303373">
    <property type="component" value="Chromosome 3"/>
</dbReference>
<dbReference type="PANTHER" id="PTHR12674:SF2">
    <property type="entry name" value="PREFOLDIN SUBUNIT 5"/>
    <property type="match status" value="1"/>
</dbReference>
<dbReference type="GO" id="GO:1990113">
    <property type="term" value="P:RNA polymerase I assembly"/>
    <property type="evidence" value="ECO:0007669"/>
    <property type="project" value="TreeGrafter"/>
</dbReference>
<feature type="coiled-coil region" evidence="3">
    <location>
        <begin position="17"/>
        <end position="44"/>
    </location>
</feature>
<dbReference type="PANTHER" id="PTHR12674">
    <property type="entry name" value="PREFOLDIN SUBUNIT 5"/>
    <property type="match status" value="1"/>
</dbReference>
<dbReference type="AlphaFoldDB" id="A0AAQ3R8G3"/>
<dbReference type="InterPro" id="IPR004127">
    <property type="entry name" value="Prefoldin_subunit_alpha"/>
</dbReference>
<gene>
    <name evidence="4" type="ORF">R9X50_00230500</name>
</gene>
<keyword evidence="2" id="KW-0143">Chaperone</keyword>
<reference evidence="4 5" key="1">
    <citation type="submission" date="2023-11" db="EMBL/GenBank/DDBJ databases">
        <title>An acidophilic fungus is an integral part of prey digestion in a carnivorous sundew plant.</title>
        <authorList>
            <person name="Tsai I.J."/>
        </authorList>
    </citation>
    <scope>NUCLEOTIDE SEQUENCE [LARGE SCALE GENOMIC DNA]</scope>
    <source>
        <strain evidence="4">169a</strain>
    </source>
</reference>